<dbReference type="EMBL" id="LSMT01001371">
    <property type="protein sequence ID" value="PFX12432.1"/>
    <property type="molecule type" value="Genomic_DNA"/>
</dbReference>
<proteinExistence type="predicted"/>
<evidence type="ECO:0000313" key="4">
    <source>
        <dbReference type="Proteomes" id="UP000225706"/>
    </source>
</evidence>
<evidence type="ECO:0000313" key="3">
    <source>
        <dbReference type="EMBL" id="PFX12432.1"/>
    </source>
</evidence>
<organism evidence="3 4">
    <name type="scientific">Stylophora pistillata</name>
    <name type="common">Smooth cauliflower coral</name>
    <dbReference type="NCBI Taxonomy" id="50429"/>
    <lineage>
        <taxon>Eukaryota</taxon>
        <taxon>Metazoa</taxon>
        <taxon>Cnidaria</taxon>
        <taxon>Anthozoa</taxon>
        <taxon>Hexacorallia</taxon>
        <taxon>Scleractinia</taxon>
        <taxon>Astrocoeniina</taxon>
        <taxon>Pocilloporidae</taxon>
        <taxon>Stylophora</taxon>
    </lineage>
</organism>
<feature type="domain" description="YqaJ viral recombinase" evidence="2">
    <location>
        <begin position="6"/>
        <end position="135"/>
    </location>
</feature>
<evidence type="ECO:0000256" key="1">
    <source>
        <dbReference type="SAM" id="Coils"/>
    </source>
</evidence>
<dbReference type="InterPro" id="IPR019080">
    <property type="entry name" value="YqaJ_viral_recombinase"/>
</dbReference>
<dbReference type="Proteomes" id="UP000225706">
    <property type="component" value="Unassembled WGS sequence"/>
</dbReference>
<dbReference type="AlphaFoldDB" id="A0A2B4R884"/>
<dbReference type="InterPro" id="IPR004590">
    <property type="entry name" value="ssDNA_annealing_RecT"/>
</dbReference>
<accession>A0A2B4R884</accession>
<dbReference type="InterPro" id="IPR011335">
    <property type="entry name" value="Restrct_endonuc-II-like"/>
</dbReference>
<gene>
    <name evidence="3" type="primary">yqaJ</name>
    <name evidence="3" type="ORF">AWC38_SpisGene23612</name>
</gene>
<protein>
    <submittedName>
        <fullName evidence="3">Uncharacterized protein YqaJ</fullName>
    </submittedName>
</protein>
<dbReference type="InterPro" id="IPR018330">
    <property type="entry name" value="RecT_fam"/>
</dbReference>
<keyword evidence="1" id="KW-0175">Coiled coil</keyword>
<dbReference type="InterPro" id="IPR017482">
    <property type="entry name" value="Lambda-type_endonuclease"/>
</dbReference>
<comment type="caution">
    <text evidence="3">The sequence shown here is derived from an EMBL/GenBank/DDBJ whole genome shotgun (WGS) entry which is preliminary data.</text>
</comment>
<dbReference type="Pfam" id="PF09588">
    <property type="entry name" value="YqaJ"/>
    <property type="match status" value="1"/>
</dbReference>
<feature type="coiled-coil region" evidence="1">
    <location>
        <begin position="209"/>
        <end position="243"/>
    </location>
</feature>
<dbReference type="GO" id="GO:0006281">
    <property type="term" value="P:DNA repair"/>
    <property type="evidence" value="ECO:0007669"/>
    <property type="project" value="UniProtKB-ARBA"/>
</dbReference>
<dbReference type="SUPFAM" id="SSF52980">
    <property type="entry name" value="Restriction endonuclease-like"/>
    <property type="match status" value="1"/>
</dbReference>
<dbReference type="OrthoDB" id="10664189at2759"/>
<sequence length="389" mass="44480">MNREQFLLDRKKGIGGSDCAAILGVSPWRTPLDVYNDKLSPDISDEPNEDMRRGILAEEFVLKEYVERTGEFLKTNIPTIISNEYPFMRANIDALAGDNIVVEAKTTKANMSAWENGIPEYYKAQVAYYAMLTNAERVDIPVLFSCWEYACFTYWRDEEYESRIKKAVIEFWQEHIIKNIPPKPKSSEELKVAYPNIDEALVKKADDHIRHVVSEYQEVSDQVKKLEEEKESLKNTILVYMENAGQLDAGFCKLALRDRTINSPQVANVYSYAVYEDDEFSYELGMNPNIKHVPAKDGDRSLDKLVATYGVVKLKNGEAQIKVCYRDEIEASKASSKGAHKSDSPWRHHFEAMALVVPIRKMAKNLGLTMRADEFDEGIHEVQNIREVA</sequence>
<dbReference type="GO" id="GO:0003677">
    <property type="term" value="F:DNA binding"/>
    <property type="evidence" value="ECO:0007669"/>
    <property type="project" value="InterPro"/>
</dbReference>
<dbReference type="NCBIfam" id="TIGR00616">
    <property type="entry name" value="rect"/>
    <property type="match status" value="1"/>
</dbReference>
<dbReference type="Pfam" id="PF03837">
    <property type="entry name" value="RecT"/>
    <property type="match status" value="1"/>
</dbReference>
<keyword evidence="4" id="KW-1185">Reference proteome</keyword>
<dbReference type="Gene3D" id="3.90.320.10">
    <property type="match status" value="1"/>
</dbReference>
<reference evidence="4" key="1">
    <citation type="journal article" date="2017" name="bioRxiv">
        <title>Comparative analysis of the genomes of Stylophora pistillata and Acropora digitifera provides evidence for extensive differences between species of corals.</title>
        <authorList>
            <person name="Voolstra C.R."/>
            <person name="Li Y."/>
            <person name="Liew Y.J."/>
            <person name="Baumgarten S."/>
            <person name="Zoccola D."/>
            <person name="Flot J.-F."/>
            <person name="Tambutte S."/>
            <person name="Allemand D."/>
            <person name="Aranda M."/>
        </authorList>
    </citation>
    <scope>NUCLEOTIDE SEQUENCE [LARGE SCALE GENOMIC DNA]</scope>
</reference>
<name>A0A2B4R884_STYPI</name>
<evidence type="ECO:0000259" key="2">
    <source>
        <dbReference type="Pfam" id="PF09588"/>
    </source>
</evidence>
<dbReference type="InterPro" id="IPR011604">
    <property type="entry name" value="PDDEXK-like_dom_sf"/>
</dbReference>
<dbReference type="NCBIfam" id="TIGR03033">
    <property type="entry name" value="phage_rel_nuc"/>
    <property type="match status" value="1"/>
</dbReference>